<evidence type="ECO:0000313" key="2">
    <source>
        <dbReference type="Proteomes" id="UP001589628"/>
    </source>
</evidence>
<dbReference type="RefSeq" id="WP_027313709.1">
    <property type="nucleotide sequence ID" value="NZ_JAUESS010000005.1"/>
</dbReference>
<sequence length="70" mass="8118">MAKAIPRDFSKRSQDDQQAFLQQTWCNTCMEMDLGMTEPQEYELEGRIYVEGKCVKCGSSVITEIEEDFE</sequence>
<gene>
    <name evidence="1" type="ORF">ACFFLH_04280</name>
</gene>
<reference evidence="1 2" key="1">
    <citation type="submission" date="2024-09" db="EMBL/GenBank/DDBJ databases">
        <authorList>
            <person name="Sun Q."/>
            <person name="Mori K."/>
        </authorList>
    </citation>
    <scope>NUCLEOTIDE SEQUENCE [LARGE SCALE GENOMIC DNA]</scope>
    <source>
        <strain evidence="1 2">ATCC 51285</strain>
    </source>
</reference>
<keyword evidence="2" id="KW-1185">Reference proteome</keyword>
<protein>
    <submittedName>
        <fullName evidence="1">Uncharacterized protein</fullName>
    </submittedName>
</protein>
<dbReference type="EMBL" id="JBHLZN010000001">
    <property type="protein sequence ID" value="MFB9885622.1"/>
    <property type="molecule type" value="Genomic_DNA"/>
</dbReference>
<organism evidence="1 2">
    <name type="scientific">Balneatrix alpica</name>
    <dbReference type="NCBI Taxonomy" id="75684"/>
    <lineage>
        <taxon>Bacteria</taxon>
        <taxon>Pseudomonadati</taxon>
        <taxon>Pseudomonadota</taxon>
        <taxon>Gammaproteobacteria</taxon>
        <taxon>Oceanospirillales</taxon>
        <taxon>Balneatrichaceae</taxon>
        <taxon>Balneatrix</taxon>
    </lineage>
</organism>
<accession>A0ABV5Z8L2</accession>
<name>A0ABV5Z8L2_9GAMM</name>
<comment type="caution">
    <text evidence="1">The sequence shown here is derived from an EMBL/GenBank/DDBJ whole genome shotgun (WGS) entry which is preliminary data.</text>
</comment>
<dbReference type="Proteomes" id="UP001589628">
    <property type="component" value="Unassembled WGS sequence"/>
</dbReference>
<evidence type="ECO:0000313" key="1">
    <source>
        <dbReference type="EMBL" id="MFB9885622.1"/>
    </source>
</evidence>
<proteinExistence type="predicted"/>